<evidence type="ECO:0000256" key="3">
    <source>
        <dbReference type="ARBA" id="ARBA00011738"/>
    </source>
</evidence>
<evidence type="ECO:0000256" key="2">
    <source>
        <dbReference type="ARBA" id="ARBA00001964"/>
    </source>
</evidence>
<dbReference type="EMBL" id="UINC01064606">
    <property type="protein sequence ID" value="SVB93434.1"/>
    <property type="molecule type" value="Genomic_DNA"/>
</dbReference>
<dbReference type="PANTHER" id="PTHR43322:SF5">
    <property type="entry name" value="1-DEOXY-D-XYLULOSE-5-PHOSPHATE SYNTHASE, CHLOROPLASTIC"/>
    <property type="match status" value="1"/>
</dbReference>
<dbReference type="InterPro" id="IPR029061">
    <property type="entry name" value="THDP-binding"/>
</dbReference>
<proteinExistence type="predicted"/>
<evidence type="ECO:0000256" key="5">
    <source>
        <dbReference type="ARBA" id="ARBA00022723"/>
    </source>
</evidence>
<dbReference type="PANTHER" id="PTHR43322">
    <property type="entry name" value="1-D-DEOXYXYLULOSE 5-PHOSPHATE SYNTHASE-RELATED"/>
    <property type="match status" value="1"/>
</dbReference>
<dbReference type="CDD" id="cd02007">
    <property type="entry name" value="TPP_DXS"/>
    <property type="match status" value="1"/>
</dbReference>
<protein>
    <submittedName>
        <fullName evidence="8">Uncharacterized protein</fullName>
    </submittedName>
</protein>
<evidence type="ECO:0000256" key="6">
    <source>
        <dbReference type="ARBA" id="ARBA00022842"/>
    </source>
</evidence>
<dbReference type="GO" id="GO:0046872">
    <property type="term" value="F:metal ion binding"/>
    <property type="evidence" value="ECO:0007669"/>
    <property type="project" value="UniProtKB-KW"/>
</dbReference>
<keyword evidence="7" id="KW-0786">Thiamine pyrophosphate</keyword>
<dbReference type="GO" id="GO:0016114">
    <property type="term" value="P:terpenoid biosynthetic process"/>
    <property type="evidence" value="ECO:0007669"/>
    <property type="project" value="InterPro"/>
</dbReference>
<evidence type="ECO:0000313" key="8">
    <source>
        <dbReference type="EMBL" id="SVB93434.1"/>
    </source>
</evidence>
<sequence length="330" mass="36556">MSQFLENINSPADLKKLKREDLPSLAGEIRQRLLEVISKTGGHLGSNLGIVELTLAMHHVFDSPTDKFVWDVGHQSYVHKLLTGRKDRFDTLRQYEGLCGFSKREESEYDHWNVGHGGTSISAALAFAKARDLKKEKNKVLAIIGDGSLTAGMAFEGLNHVGHLKPDMIVILNDNEMSISNNVGGMSKHLSQIMTGQVMTKFKKEVDQMLLSIPGIGKEVSDYAHRLDDAVKGMFIPGRLFEDLGFRYMGPLDGHNTDLLIDNLETASELKGPTLIHVITRKGKGYEIAEEKADVWHGAKPFDIATGEFKKGKKAPPAYTNVFAETLIEL</sequence>
<dbReference type="GO" id="GO:0019288">
    <property type="term" value="P:isopentenyl diphosphate biosynthetic process, methylerythritol 4-phosphate pathway"/>
    <property type="evidence" value="ECO:0007669"/>
    <property type="project" value="TreeGrafter"/>
</dbReference>
<comment type="cofactor">
    <cofactor evidence="2">
        <name>thiamine diphosphate</name>
        <dbReference type="ChEBI" id="CHEBI:58937"/>
    </cofactor>
</comment>
<feature type="non-terminal residue" evidence="8">
    <location>
        <position position="330"/>
    </location>
</feature>
<dbReference type="PROSITE" id="PS00801">
    <property type="entry name" value="TRANSKETOLASE_1"/>
    <property type="match status" value="1"/>
</dbReference>
<dbReference type="InterPro" id="IPR005477">
    <property type="entry name" value="Dxylulose-5-P_synthase"/>
</dbReference>
<evidence type="ECO:0000256" key="4">
    <source>
        <dbReference type="ARBA" id="ARBA00022679"/>
    </source>
</evidence>
<organism evidence="8">
    <name type="scientific">marine metagenome</name>
    <dbReference type="NCBI Taxonomy" id="408172"/>
    <lineage>
        <taxon>unclassified sequences</taxon>
        <taxon>metagenomes</taxon>
        <taxon>ecological metagenomes</taxon>
    </lineage>
</organism>
<keyword evidence="4" id="KW-0808">Transferase</keyword>
<dbReference type="SUPFAM" id="SSF52518">
    <property type="entry name" value="Thiamin diphosphate-binding fold (THDP-binding)"/>
    <property type="match status" value="1"/>
</dbReference>
<keyword evidence="6" id="KW-0460">Magnesium</keyword>
<keyword evidence="5" id="KW-0479">Metal-binding</keyword>
<dbReference type="Pfam" id="PF13292">
    <property type="entry name" value="DXP_synthase_N"/>
    <property type="match status" value="1"/>
</dbReference>
<dbReference type="InterPro" id="IPR049557">
    <property type="entry name" value="Transketolase_CS"/>
</dbReference>
<comment type="subunit">
    <text evidence="3">Homodimer.</text>
</comment>
<dbReference type="Gene3D" id="3.40.50.970">
    <property type="match status" value="1"/>
</dbReference>
<gene>
    <name evidence="8" type="ORF">METZ01_LOCUS246288</name>
</gene>
<name>A0A382I185_9ZZZZ</name>
<dbReference type="AlphaFoldDB" id="A0A382I185"/>
<comment type="cofactor">
    <cofactor evidence="1">
        <name>Mg(2+)</name>
        <dbReference type="ChEBI" id="CHEBI:18420"/>
    </cofactor>
</comment>
<dbReference type="GO" id="GO:0005829">
    <property type="term" value="C:cytosol"/>
    <property type="evidence" value="ECO:0007669"/>
    <property type="project" value="TreeGrafter"/>
</dbReference>
<dbReference type="GO" id="GO:0008661">
    <property type="term" value="F:1-deoxy-D-xylulose-5-phosphate synthase activity"/>
    <property type="evidence" value="ECO:0007669"/>
    <property type="project" value="InterPro"/>
</dbReference>
<reference evidence="8" key="1">
    <citation type="submission" date="2018-05" db="EMBL/GenBank/DDBJ databases">
        <authorList>
            <person name="Lanie J.A."/>
            <person name="Ng W.-L."/>
            <person name="Kazmierczak K.M."/>
            <person name="Andrzejewski T.M."/>
            <person name="Davidsen T.M."/>
            <person name="Wayne K.J."/>
            <person name="Tettelin H."/>
            <person name="Glass J.I."/>
            <person name="Rusch D."/>
            <person name="Podicherti R."/>
            <person name="Tsui H.-C.T."/>
            <person name="Winkler M.E."/>
        </authorList>
    </citation>
    <scope>NUCLEOTIDE SEQUENCE</scope>
</reference>
<evidence type="ECO:0000256" key="7">
    <source>
        <dbReference type="ARBA" id="ARBA00023052"/>
    </source>
</evidence>
<evidence type="ECO:0000256" key="1">
    <source>
        <dbReference type="ARBA" id="ARBA00001946"/>
    </source>
</evidence>
<accession>A0A382I185</accession>